<dbReference type="InterPro" id="IPR027417">
    <property type="entry name" value="P-loop_NTPase"/>
</dbReference>
<dbReference type="Gene3D" id="3.40.50.300">
    <property type="entry name" value="P-loop containing nucleotide triphosphate hydrolases"/>
    <property type="match status" value="1"/>
</dbReference>
<evidence type="ECO:0000259" key="5">
    <source>
        <dbReference type="PROSITE" id="PS50893"/>
    </source>
</evidence>
<evidence type="ECO:0000313" key="6">
    <source>
        <dbReference type="EMBL" id="GJQ09868.1"/>
    </source>
</evidence>
<proteinExistence type="predicted"/>
<keyword evidence="3" id="KW-0547">Nucleotide-binding</keyword>
<organism evidence="6 7">
    <name type="scientific">Galdieria partita</name>
    <dbReference type="NCBI Taxonomy" id="83374"/>
    <lineage>
        <taxon>Eukaryota</taxon>
        <taxon>Rhodophyta</taxon>
        <taxon>Bangiophyceae</taxon>
        <taxon>Galdieriales</taxon>
        <taxon>Galdieriaceae</taxon>
        <taxon>Galdieria</taxon>
    </lineage>
</organism>
<accession>A0A9C7PSH0</accession>
<dbReference type="InterPro" id="IPR003439">
    <property type="entry name" value="ABC_transporter-like_ATP-bd"/>
</dbReference>
<dbReference type="GO" id="GO:0016887">
    <property type="term" value="F:ATP hydrolysis activity"/>
    <property type="evidence" value="ECO:0007669"/>
    <property type="project" value="InterPro"/>
</dbReference>
<reference evidence="6" key="2">
    <citation type="submission" date="2022-01" db="EMBL/GenBank/DDBJ databases">
        <authorList>
            <person name="Hirooka S."/>
            <person name="Miyagishima S.Y."/>
        </authorList>
    </citation>
    <scope>NUCLEOTIDE SEQUENCE</scope>
    <source>
        <strain evidence="6">NBRC 102759</strain>
    </source>
</reference>
<dbReference type="PANTHER" id="PTHR43423:SF1">
    <property type="entry name" value="ABC TRANSPORTER I FAMILY MEMBER 17"/>
    <property type="match status" value="1"/>
</dbReference>
<dbReference type="CDD" id="cd03225">
    <property type="entry name" value="ABC_cobalt_CbiO_domain1"/>
    <property type="match status" value="1"/>
</dbReference>
<dbReference type="SMART" id="SM00382">
    <property type="entry name" value="AAA"/>
    <property type="match status" value="1"/>
</dbReference>
<feature type="domain" description="ABC transporter" evidence="5">
    <location>
        <begin position="27"/>
        <end position="260"/>
    </location>
</feature>
<name>A0A9C7PSH0_9RHOD</name>
<dbReference type="GO" id="GO:0005524">
    <property type="term" value="F:ATP binding"/>
    <property type="evidence" value="ECO:0007669"/>
    <property type="project" value="UniProtKB-KW"/>
</dbReference>
<dbReference type="PROSITE" id="PS00211">
    <property type="entry name" value="ABC_TRANSPORTER_1"/>
    <property type="match status" value="1"/>
</dbReference>
<dbReference type="GO" id="GO:0055085">
    <property type="term" value="P:transmembrane transport"/>
    <property type="evidence" value="ECO:0007669"/>
    <property type="project" value="InterPro"/>
</dbReference>
<evidence type="ECO:0000256" key="3">
    <source>
        <dbReference type="ARBA" id="ARBA00022741"/>
    </source>
</evidence>
<sequence>MFNSSSEIETPLHNHNATSHVTLPSAVSLRGVNLRTQSGSEILTNIDWDVFQGSTAVVIGPSGSGKTRLVRLLNRLDEASSGHIDIFGLDIKQWNPQQLRRKVVYVAQTPYLSRNTVLENLEIICKLGVISKSTFERSLDEALEIAGFQKALLDHSVNTLSGGEKQRLSIARALLLSPEILVLDEPTSSLDGLGAQSFLQRLNHWRQKSNSTLIVISHRFADLSVLGGQLLMLNSGKAVLKGETSGILNSAEGEQVRKLLSGEDL</sequence>
<keyword evidence="4" id="KW-0067">ATP-binding</keyword>
<dbReference type="InterPro" id="IPR015856">
    <property type="entry name" value="ABC_transpr_CbiO/EcfA_su"/>
</dbReference>
<evidence type="ECO:0000313" key="7">
    <source>
        <dbReference type="Proteomes" id="UP001061958"/>
    </source>
</evidence>
<dbReference type="Proteomes" id="UP001061958">
    <property type="component" value="Unassembled WGS sequence"/>
</dbReference>
<dbReference type="AlphaFoldDB" id="A0A9C7PSH0"/>
<dbReference type="PROSITE" id="PS50893">
    <property type="entry name" value="ABC_TRANSPORTER_2"/>
    <property type="match status" value="1"/>
</dbReference>
<dbReference type="SUPFAM" id="SSF52540">
    <property type="entry name" value="P-loop containing nucleoside triphosphate hydrolases"/>
    <property type="match status" value="1"/>
</dbReference>
<protein>
    <recommendedName>
        <fullName evidence="1">Probable ATP-dependent transporter ycf16</fullName>
    </recommendedName>
</protein>
<gene>
    <name evidence="6" type="ORF">GpartN1_g1659.t1</name>
</gene>
<evidence type="ECO:0000256" key="1">
    <source>
        <dbReference type="ARBA" id="ARBA00014334"/>
    </source>
</evidence>
<dbReference type="InterPro" id="IPR003593">
    <property type="entry name" value="AAA+_ATPase"/>
</dbReference>
<dbReference type="EMBL" id="BQMJ01000011">
    <property type="protein sequence ID" value="GJQ09868.1"/>
    <property type="molecule type" value="Genomic_DNA"/>
</dbReference>
<dbReference type="OrthoDB" id="5171at2759"/>
<evidence type="ECO:0000256" key="2">
    <source>
        <dbReference type="ARBA" id="ARBA00022448"/>
    </source>
</evidence>
<dbReference type="InterPro" id="IPR017871">
    <property type="entry name" value="ABC_transporter-like_CS"/>
</dbReference>
<dbReference type="PANTHER" id="PTHR43423">
    <property type="entry name" value="ABC TRANSPORTER I FAMILY MEMBER 17"/>
    <property type="match status" value="1"/>
</dbReference>
<dbReference type="Pfam" id="PF00005">
    <property type="entry name" value="ABC_tran"/>
    <property type="match status" value="1"/>
</dbReference>
<keyword evidence="7" id="KW-1185">Reference proteome</keyword>
<keyword evidence="2" id="KW-0813">Transport</keyword>
<dbReference type="GO" id="GO:0016020">
    <property type="term" value="C:membrane"/>
    <property type="evidence" value="ECO:0007669"/>
    <property type="project" value="InterPro"/>
</dbReference>
<comment type="caution">
    <text evidence="6">The sequence shown here is derived from an EMBL/GenBank/DDBJ whole genome shotgun (WGS) entry which is preliminary data.</text>
</comment>
<reference evidence="6" key="1">
    <citation type="journal article" date="2022" name="Proc. Natl. Acad. Sci. U.S.A.">
        <title>Life cycle and functional genomics of the unicellular red alga Galdieria for elucidating algal and plant evolution and industrial use.</title>
        <authorList>
            <person name="Hirooka S."/>
            <person name="Itabashi T."/>
            <person name="Ichinose T.M."/>
            <person name="Onuma R."/>
            <person name="Fujiwara T."/>
            <person name="Yamashita S."/>
            <person name="Jong L.W."/>
            <person name="Tomita R."/>
            <person name="Iwane A.H."/>
            <person name="Miyagishima S.Y."/>
        </authorList>
    </citation>
    <scope>NUCLEOTIDE SEQUENCE</scope>
    <source>
        <strain evidence="6">NBRC 102759</strain>
    </source>
</reference>
<evidence type="ECO:0000256" key="4">
    <source>
        <dbReference type="ARBA" id="ARBA00022840"/>
    </source>
</evidence>